<dbReference type="InterPro" id="IPR020845">
    <property type="entry name" value="AMP-binding_CS"/>
</dbReference>
<evidence type="ECO:0000259" key="6">
    <source>
        <dbReference type="Pfam" id="PF00501"/>
    </source>
</evidence>
<evidence type="ECO:0000313" key="9">
    <source>
        <dbReference type="Proteomes" id="UP001353858"/>
    </source>
</evidence>
<feature type="compositionally biased region" description="Acidic residues" evidence="5">
    <location>
        <begin position="1438"/>
        <end position="1447"/>
    </location>
</feature>
<evidence type="ECO:0000256" key="1">
    <source>
        <dbReference type="ARBA" id="ARBA00004275"/>
    </source>
</evidence>
<dbReference type="SMART" id="SM00320">
    <property type="entry name" value="WD40"/>
    <property type="match status" value="7"/>
</dbReference>
<dbReference type="GO" id="GO:0005777">
    <property type="term" value="C:peroxisome"/>
    <property type="evidence" value="ECO:0007669"/>
    <property type="project" value="UniProtKB-SubCell"/>
</dbReference>
<dbReference type="Gene3D" id="3.40.50.12780">
    <property type="entry name" value="N-terminal domain of ligase-like"/>
    <property type="match status" value="2"/>
</dbReference>
<comment type="caution">
    <text evidence="8">The sequence shown here is derived from an EMBL/GenBank/DDBJ whole genome shotgun (WGS) entry which is preliminary data.</text>
</comment>
<gene>
    <name evidence="8" type="ORF">RN001_015475</name>
</gene>
<feature type="region of interest" description="Disordered" evidence="5">
    <location>
        <begin position="1550"/>
        <end position="1575"/>
    </location>
</feature>
<dbReference type="Gene3D" id="3.30.300.30">
    <property type="match status" value="2"/>
</dbReference>
<feature type="compositionally biased region" description="Basic and acidic residues" evidence="5">
    <location>
        <begin position="1354"/>
        <end position="1368"/>
    </location>
</feature>
<protein>
    <submittedName>
        <fullName evidence="8">Uncharacterized protein</fullName>
    </submittedName>
</protein>
<accession>A0AAN7P179</accession>
<feature type="region of interest" description="Disordered" evidence="5">
    <location>
        <begin position="1434"/>
        <end position="1498"/>
    </location>
</feature>
<dbReference type="PROSITE" id="PS00455">
    <property type="entry name" value="AMP_BINDING"/>
    <property type="match status" value="2"/>
</dbReference>
<organism evidence="8 9">
    <name type="scientific">Aquatica leii</name>
    <dbReference type="NCBI Taxonomy" id="1421715"/>
    <lineage>
        <taxon>Eukaryota</taxon>
        <taxon>Metazoa</taxon>
        <taxon>Ecdysozoa</taxon>
        <taxon>Arthropoda</taxon>
        <taxon>Hexapoda</taxon>
        <taxon>Insecta</taxon>
        <taxon>Pterygota</taxon>
        <taxon>Neoptera</taxon>
        <taxon>Endopterygota</taxon>
        <taxon>Coleoptera</taxon>
        <taxon>Polyphaga</taxon>
        <taxon>Elateriformia</taxon>
        <taxon>Elateroidea</taxon>
        <taxon>Lampyridae</taxon>
        <taxon>Luciolinae</taxon>
        <taxon>Aquatica</taxon>
    </lineage>
</organism>
<dbReference type="SUPFAM" id="SSF56801">
    <property type="entry name" value="Acetyl-CoA synthetase-like"/>
    <property type="match status" value="2"/>
</dbReference>
<dbReference type="EMBL" id="JARPUR010000007">
    <property type="protein sequence ID" value="KAK4873446.1"/>
    <property type="molecule type" value="Genomic_DNA"/>
</dbReference>
<dbReference type="InterPro" id="IPR025110">
    <property type="entry name" value="AMP-bd_C"/>
</dbReference>
<comment type="subcellular location">
    <subcellularLocation>
        <location evidence="1">Peroxisome</location>
    </subcellularLocation>
</comment>
<feature type="domain" description="AMP-dependent synthetase/ligase" evidence="6">
    <location>
        <begin position="34"/>
        <end position="387"/>
    </location>
</feature>
<feature type="compositionally biased region" description="Polar residues" evidence="5">
    <location>
        <begin position="1476"/>
        <end position="1485"/>
    </location>
</feature>
<keyword evidence="3" id="KW-0436">Ligase</keyword>
<keyword evidence="4" id="KW-0576">Peroxisome</keyword>
<dbReference type="Pfam" id="PF00501">
    <property type="entry name" value="AMP-binding"/>
    <property type="match status" value="2"/>
</dbReference>
<dbReference type="PANTHER" id="PTHR24096">
    <property type="entry name" value="LONG-CHAIN-FATTY-ACID--COA LIGASE"/>
    <property type="match status" value="1"/>
</dbReference>
<evidence type="ECO:0000256" key="2">
    <source>
        <dbReference type="ARBA" id="ARBA00006432"/>
    </source>
</evidence>
<dbReference type="InterPro" id="IPR042099">
    <property type="entry name" value="ANL_N_sf"/>
</dbReference>
<comment type="similarity">
    <text evidence="2">Belongs to the ATP-dependent AMP-binding enzyme family.</text>
</comment>
<evidence type="ECO:0000259" key="7">
    <source>
        <dbReference type="Pfam" id="PF13193"/>
    </source>
</evidence>
<proteinExistence type="inferred from homology"/>
<dbReference type="Pfam" id="PF13193">
    <property type="entry name" value="AMP-binding_C"/>
    <property type="match status" value="2"/>
</dbReference>
<evidence type="ECO:0000313" key="8">
    <source>
        <dbReference type="EMBL" id="KAK4873446.1"/>
    </source>
</evidence>
<dbReference type="InterPro" id="IPR045851">
    <property type="entry name" value="AMP-bd_C_sf"/>
</dbReference>
<dbReference type="GO" id="GO:0016405">
    <property type="term" value="F:CoA-ligase activity"/>
    <property type="evidence" value="ECO:0007669"/>
    <property type="project" value="TreeGrafter"/>
</dbReference>
<feature type="domain" description="AMP-dependent synthetase/ligase" evidence="6">
    <location>
        <begin position="563"/>
        <end position="916"/>
    </location>
</feature>
<dbReference type="InterPro" id="IPR036322">
    <property type="entry name" value="WD40_repeat_dom_sf"/>
</dbReference>
<dbReference type="Proteomes" id="UP001353858">
    <property type="component" value="Unassembled WGS sequence"/>
</dbReference>
<dbReference type="InterPro" id="IPR000873">
    <property type="entry name" value="AMP-dep_synth/lig_dom"/>
</dbReference>
<evidence type="ECO:0000256" key="5">
    <source>
        <dbReference type="SAM" id="MobiDB-lite"/>
    </source>
</evidence>
<name>A0AAN7P179_9COLE</name>
<dbReference type="SUPFAM" id="SSF50978">
    <property type="entry name" value="WD40 repeat-like"/>
    <property type="match status" value="1"/>
</dbReference>
<feature type="domain" description="AMP-binding enzyme C-terminal" evidence="7">
    <location>
        <begin position="445"/>
        <end position="521"/>
    </location>
</feature>
<dbReference type="PANTHER" id="PTHR24096:SF149">
    <property type="entry name" value="AMP-BINDING DOMAIN-CONTAINING PROTEIN-RELATED"/>
    <property type="match status" value="1"/>
</dbReference>
<keyword evidence="9" id="KW-1185">Reference proteome</keyword>
<dbReference type="Pfam" id="PF00400">
    <property type="entry name" value="WD40"/>
    <property type="match status" value="2"/>
</dbReference>
<sequence length="1760" mass="197260">MPGNGEENIITIPPLEFTPDPRGVGCVLFDTMLKHKDDVAQIDGLTGEEDLYRNLLQRSVRVALALRKRGVKYGDVISICSYNHLDSCTPVLAALFLGAPLAGVDECLGTEDAAKTLIQLKPKIIFVQHETVTIIEEALEKISHNAEIVVFGATNKHTPFSEFLEPTLGEEEFLPVPVNTLTDTAMIFFSSGSTGEPKPVCHNHASVLCQTANLISCNYDWTVSLEYTSPYWTVFGCFFVTTTILGHARLIYHEFDKSNAWHFAKYKTSIMFLSVVEALTMCQIGRPKELALDCLKYILVAGNFLSESQLKMIKALFRKSHVLYVYGQSEIPCPLTGFKPKLENERKFMETKITSVGTGLPGISYKIVDKSGKIVGTNEKGEIRVKTNFPLGLFHKIDSTDLFDSEGWLKTGDLGYYDKDKCFFVCGRIKDMFKYKCFRIIPSTIQNVILSHPAVSDAIVIGIPHEMDGEHPMGVVVLKDECKNQSAKEIEKYVEERVHESHRLRAGVKVLADFIKTSTGKVRKYLIRDLIIQGEENIITIPPLEFTPDPRGVGCVLFDTMLKHKDDVAQIDGLTGEEDLYRNLLQRSVRVALALQKRGVKYGDVISICSYNHLDSCTPVLAALFLGAPLAGVDECLGTEDAAKTLIQLKPKIIFVQHETVTIIEEALEKISHNAEIVVFGETNKHTPFSEFLEPIVGEQEFLPVPVNALTDTAMIFFSSGSTGEPKPICHNHASVLCQTANLISCNYDWTVSLEYTSPYWTVFGCFFVTTTILGHARLIYHEFDKSIAWHFAKYKTSIMFLSVVEALTMCQIGRPKELSLDCLKYILVAGNFLSESQLKMIKALFRESHVLYVYGQSEIPCPLTGFKPKLENERKFMETKITSVGTGLPGISYKIVDKSGKTVGTNEKGEIRVKTNFPLGLFHKIDSTDLFDSEGWLKTGDLGYYDEDKCFFVCGRIKDMFKYKCFRIIPSTIQNVILSHPAVSDAIVIGIPHEMDGEHPMGVVVLKDECKNQSAKEIEKYVEERVHESHRLRAGVKVLTDFIKTSTGKVRKYLIRDLIIQAMNNRHKSIFKDIYYNPYGNYKRSLHRLYNNVKDNVDFVQRLKLIGRLAIHQGCVNTLCWNETGEYILSGSDDQRLIITNGHTYSVVEDYHTSHNANIFSAKFLPNSADSQIVSCSGDGLILHTDLGNPQETLYNQFNCHMGTTYEVITVPNDPYSFLSCGEDGTVRWFDLRLKTKCKKVRCRDDIIIANSRAVTALVINPLMPHQLAIGSSDSAVRIFDRRFLATHIGDKSTAKPFCSFIAPDLDDRPYRITSLSYSLDGEDVLVSYSSDHLYLFGVQEQRVTPLKKGKKIAQDKEKGKGKRENKSPPVRRLRLRGDWSDTGPDARPERDTTTIVNIGQARPQLHSTLMQRMTDVLSRMLNDPLTRAALSAGGEDSLDENDQEDVTQAQSGDDSSDVNMEEPSVATPEATADVATTSTSEAQASEADASKPAEYKSPVMSHLRNHLTTLKNLRHGFIEQHGSEPSVSLKYSEQSTSNSTISLRVGNEIDRGSFGDNSCEAATPSTSGMDVAPSDKFEKADEMSDAELDYESEDDEIELEPAMSEDYLYEPQMKMKYVGHRNARTMIKEATFWGNDYVMSGSDCGHIFIWDRKTASLKMLLEADQHVVNCLQPHPTLPILATSGIDHDVKFWAPVAEEPYFDAKMADDLVKRNAIMLEETRDTITVPAAFMIRMLACLNHIRRGGRLRLRRRDEADES</sequence>
<feature type="compositionally biased region" description="Basic and acidic residues" evidence="5">
    <location>
        <begin position="1377"/>
        <end position="1394"/>
    </location>
</feature>
<evidence type="ECO:0000256" key="4">
    <source>
        <dbReference type="ARBA" id="ARBA00023140"/>
    </source>
</evidence>
<dbReference type="Gene3D" id="2.130.10.10">
    <property type="entry name" value="YVTN repeat-like/Quinoprotein amine dehydrogenase"/>
    <property type="match status" value="2"/>
</dbReference>
<reference evidence="9" key="1">
    <citation type="submission" date="2023-01" db="EMBL/GenBank/DDBJ databases">
        <title>Key to firefly adult light organ development and bioluminescence: homeobox transcription factors regulate luciferase expression and transportation to peroxisome.</title>
        <authorList>
            <person name="Fu X."/>
        </authorList>
    </citation>
    <scope>NUCLEOTIDE SEQUENCE [LARGE SCALE GENOMIC DNA]</scope>
</reference>
<feature type="region of interest" description="Disordered" evidence="5">
    <location>
        <begin position="1348"/>
        <end position="1395"/>
    </location>
</feature>
<feature type="domain" description="AMP-binding enzyme C-terminal" evidence="7">
    <location>
        <begin position="974"/>
        <end position="1050"/>
    </location>
</feature>
<evidence type="ECO:0000256" key="3">
    <source>
        <dbReference type="ARBA" id="ARBA00022598"/>
    </source>
</evidence>
<dbReference type="InterPro" id="IPR015943">
    <property type="entry name" value="WD40/YVTN_repeat-like_dom_sf"/>
</dbReference>
<dbReference type="InterPro" id="IPR001680">
    <property type="entry name" value="WD40_rpt"/>
</dbReference>